<proteinExistence type="predicted"/>
<dbReference type="Gene3D" id="3.40.50.1820">
    <property type="entry name" value="alpha/beta hydrolase"/>
    <property type="match status" value="1"/>
</dbReference>
<evidence type="ECO:0000313" key="1">
    <source>
        <dbReference type="EMBL" id="QGQ62310.1"/>
    </source>
</evidence>
<dbReference type="EMBL" id="MK572848">
    <property type="protein sequence ID" value="QGQ62310.1"/>
    <property type="molecule type" value="Genomic_DNA"/>
</dbReference>
<dbReference type="InterPro" id="IPR029058">
    <property type="entry name" value="AB_hydrolase_fold"/>
</dbReference>
<reference evidence="1 2" key="1">
    <citation type="journal article" date="2019" name="Viruses">
        <title>Fowl Adenovirus (FAdV) Recombination with Intertypic Crossovers in Genomes of FAdV-D and FAdV-E, Displaying Hybrid Serological Phenotypes.</title>
        <authorList>
            <person name="Schachner A."/>
            <person name="Gonzalez G."/>
            <person name="Endler L."/>
            <person name="Ito K."/>
            <person name="Hess M."/>
        </authorList>
    </citation>
    <scope>NUCLEOTIDE SEQUENCE [LARGE SCALE GENOMIC DNA]</scope>
    <source>
        <strain evidence="1 2">11-7127</strain>
    </source>
</reference>
<accession>A0A650BY64</accession>
<evidence type="ECO:0000313" key="2">
    <source>
        <dbReference type="Proteomes" id="UP000422840"/>
    </source>
</evidence>
<protein>
    <submittedName>
        <fullName evidence="1">ORF19</fullName>
    </submittedName>
</protein>
<name>A0A650BY64_9ADEN</name>
<sequence>MINHPITGGGLLADFHFLFFLKLGNGGGVLINSTHSPGHWPMSALSSCFNGSDSRWDPPYPKADVRRLMGSYSPDFPSWPKLIVWWNETFLTFSDGPWVVSQMRRLGVLDGKDSGELIILVQDMYPDVCPLINRARYDGTYKWTSEMMRKILRMHTIMTPESPVILLDWTNQLRDICKKVDALLWGQDVRGPAYYAVRTTAHFFTEFKDHRIHCIGMSLGGTVCAALSRQLLVRTEGQKRFARIVALDPPLESFQGYRMDLHTKGLNLLLSSGGHWSANRDADSVISRDDADYVVVIASSIGSYGFDRPIGDEYIRSDLTGQKHEACESRAWWKGQICAWSYSGRRHCEDVHIPFDFLRSDGLCYHIMAPLTFMKALDTHQADQLLSMHGSVPSAWSAYVTGRDYSQPTQYYTEEVADWRMLLREDDMASSYLLLVVTEGNAAELWTYDPYYTKTIGMEHGYSVRWYFIRDRNVGEAPIVLYARGGGVLKFIRLYKGRGTLTSLGARAMTTQEVTEFTCFRTHTYYFTGTKKYDCHPGGHRFDVPRWRSHMNVSAHHLPVPPKCGCLKFPKLFKDYVIFDHPNVVGRAGEYVTLGPWSTGLQAVVTFKPQPRRHRVVLATYWDACSNTKRRVGIDVRTDRKNHMVWLKADKPVSREVWFVSEVDVVRVYVTWLSPE</sequence>
<dbReference type="SUPFAM" id="SSF53474">
    <property type="entry name" value="alpha/beta-Hydrolases"/>
    <property type="match status" value="1"/>
</dbReference>
<dbReference type="Proteomes" id="UP000422840">
    <property type="component" value="Segment"/>
</dbReference>
<organism evidence="1 2">
    <name type="scientific">Fowl aviadenovirus A</name>
    <dbReference type="NCBI Taxonomy" id="190061"/>
    <lineage>
        <taxon>Viruses</taxon>
        <taxon>Varidnaviria</taxon>
        <taxon>Bamfordvirae</taxon>
        <taxon>Preplasmiviricota</taxon>
        <taxon>Polisuviricotina</taxon>
        <taxon>Pharingeaviricetes</taxon>
        <taxon>Rowavirales</taxon>
        <taxon>Adenoviridae</taxon>
        <taxon>Aviadenovirus</taxon>
        <taxon>Aviadenovirus ventriculi</taxon>
    </lineage>
</organism>